<dbReference type="EMBL" id="JAGIOF010000001">
    <property type="protein sequence ID" value="MBP2386283.1"/>
    <property type="molecule type" value="Genomic_DNA"/>
</dbReference>
<evidence type="ECO:0000313" key="1">
    <source>
        <dbReference type="EMBL" id="MBP2386283.1"/>
    </source>
</evidence>
<comment type="caution">
    <text evidence="1">The sequence shown here is derived from an EMBL/GenBank/DDBJ whole genome shotgun (WGS) entry which is preliminary data.</text>
</comment>
<keyword evidence="2" id="KW-1185">Reference proteome</keyword>
<sequence>MNTKRRGSTRFLLFHGGVLAVDIYKFWTVLSSDAARNRNTKGTEAIDAVTVFLGLA</sequence>
<dbReference type="Proteomes" id="UP001296993">
    <property type="component" value="Unassembled WGS sequence"/>
</dbReference>
<protein>
    <submittedName>
        <fullName evidence="1">Uncharacterized protein</fullName>
    </submittedName>
</protein>
<accession>A0ABS4XD08</accession>
<gene>
    <name evidence="1" type="ORF">JOF47_001794</name>
</gene>
<name>A0ABS4XD08_9MICC</name>
<reference evidence="1 2" key="1">
    <citation type="submission" date="2021-03" db="EMBL/GenBank/DDBJ databases">
        <title>Sequencing the genomes of 1000 actinobacteria strains.</title>
        <authorList>
            <person name="Klenk H.-P."/>
        </authorList>
    </citation>
    <scope>NUCLEOTIDE SEQUENCE [LARGE SCALE GENOMIC DNA]</scope>
    <source>
        <strain evidence="1 2">DSM 15797</strain>
    </source>
</reference>
<organism evidence="1 2">
    <name type="scientific">Paeniglutamicibacter kerguelensis</name>
    <dbReference type="NCBI Taxonomy" id="254788"/>
    <lineage>
        <taxon>Bacteria</taxon>
        <taxon>Bacillati</taxon>
        <taxon>Actinomycetota</taxon>
        <taxon>Actinomycetes</taxon>
        <taxon>Micrococcales</taxon>
        <taxon>Micrococcaceae</taxon>
        <taxon>Paeniglutamicibacter</taxon>
    </lineage>
</organism>
<evidence type="ECO:0000313" key="2">
    <source>
        <dbReference type="Proteomes" id="UP001296993"/>
    </source>
</evidence>
<proteinExistence type="predicted"/>